<accession>A0A268EN08</accession>
<gene>
    <name evidence="1" type="ORF">CHH67_17555</name>
</gene>
<organism evidence="1 2">
    <name type="scientific">Paenibacillus campinasensis</name>
    <dbReference type="NCBI Taxonomy" id="66347"/>
    <lineage>
        <taxon>Bacteria</taxon>
        <taxon>Bacillati</taxon>
        <taxon>Bacillota</taxon>
        <taxon>Bacilli</taxon>
        <taxon>Bacillales</taxon>
        <taxon>Paenibacillaceae</taxon>
        <taxon>Paenibacillus</taxon>
    </lineage>
</organism>
<reference evidence="1 2" key="1">
    <citation type="submission" date="2017-07" db="EMBL/GenBank/DDBJ databases">
        <title>Isolation and whole genome analysis of endospore-forming bacteria from heroin.</title>
        <authorList>
            <person name="Kalinowski J."/>
            <person name="Ahrens B."/>
            <person name="Al-Dilaimi A."/>
            <person name="Winkler A."/>
            <person name="Wibberg D."/>
            <person name="Schleenbecker U."/>
            <person name="Ruckert C."/>
            <person name="Wolfel R."/>
            <person name="Grass G."/>
        </authorList>
    </citation>
    <scope>NUCLEOTIDE SEQUENCE [LARGE SCALE GENOMIC DNA]</scope>
    <source>
        <strain evidence="1 2">7537-G1</strain>
    </source>
</reference>
<evidence type="ECO:0000313" key="2">
    <source>
        <dbReference type="Proteomes" id="UP000215596"/>
    </source>
</evidence>
<comment type="caution">
    <text evidence="1">The sequence shown here is derived from an EMBL/GenBank/DDBJ whole genome shotgun (WGS) entry which is preliminary data.</text>
</comment>
<dbReference type="EMBL" id="NPBY01000055">
    <property type="protein sequence ID" value="PAD74501.1"/>
    <property type="molecule type" value="Genomic_DNA"/>
</dbReference>
<dbReference type="AlphaFoldDB" id="A0A268EN08"/>
<evidence type="ECO:0000313" key="1">
    <source>
        <dbReference type="EMBL" id="PAD74501.1"/>
    </source>
</evidence>
<dbReference type="OrthoDB" id="2356617at2"/>
<dbReference type="Proteomes" id="UP000215596">
    <property type="component" value="Unassembled WGS sequence"/>
</dbReference>
<protein>
    <recommendedName>
        <fullName evidence="3">Spore coat protein</fullName>
    </recommendedName>
</protein>
<name>A0A268EN08_9BACL</name>
<evidence type="ECO:0008006" key="3">
    <source>
        <dbReference type="Google" id="ProtNLM"/>
    </source>
</evidence>
<dbReference type="RefSeq" id="WP_095266507.1">
    <property type="nucleotide sequence ID" value="NZ_NPBY01000055.1"/>
</dbReference>
<sequence length="63" mass="7156">MHNQKLGVHESLELHELLTFKTTCLTKSQSMVPLVADVNLRTILQQDIRDGVADIQQLKNVLM</sequence>
<proteinExistence type="predicted"/>